<feature type="signal peptide" evidence="1">
    <location>
        <begin position="1"/>
        <end position="19"/>
    </location>
</feature>
<evidence type="ECO:0000313" key="3">
    <source>
        <dbReference type="Proteomes" id="UP001059844"/>
    </source>
</evidence>
<gene>
    <name evidence="2" type="ORF">NOX80_12310</name>
</gene>
<dbReference type="Proteomes" id="UP001059844">
    <property type="component" value="Chromosome"/>
</dbReference>
<keyword evidence="3" id="KW-1185">Reference proteome</keyword>
<feature type="chain" id="PRO_5045779086" description="DUF4595 domain-containing protein" evidence="1">
    <location>
        <begin position="20"/>
        <end position="239"/>
    </location>
</feature>
<dbReference type="EMBL" id="CP101751">
    <property type="protein sequence ID" value="UUC44414.1"/>
    <property type="molecule type" value="Genomic_DNA"/>
</dbReference>
<accession>A0ABY5IP50</accession>
<evidence type="ECO:0008006" key="4">
    <source>
        <dbReference type="Google" id="ProtNLM"/>
    </source>
</evidence>
<dbReference type="RefSeq" id="WP_256550088.1">
    <property type="nucleotide sequence ID" value="NZ_CP101751.1"/>
</dbReference>
<keyword evidence="1" id="KW-0732">Signal</keyword>
<evidence type="ECO:0000313" key="2">
    <source>
        <dbReference type="EMBL" id="UUC44414.1"/>
    </source>
</evidence>
<proteinExistence type="predicted"/>
<protein>
    <recommendedName>
        <fullName evidence="4">DUF4595 domain-containing protein</fullName>
    </recommendedName>
</protein>
<reference evidence="2" key="1">
    <citation type="submission" date="2022-07" db="EMBL/GenBank/DDBJ databases">
        <title>Isolation, identification, and degradation of a PFOSA degrading strain from sewage treatment plant.</title>
        <authorList>
            <person name="Zhang L."/>
            <person name="Huo Y."/>
        </authorList>
    </citation>
    <scope>NUCLEOTIDE SEQUENCE</scope>
    <source>
        <strain evidence="2">C1</strain>
    </source>
</reference>
<sequence>MKKAAVLLLLLQIFLSCKGQESKNTETAYTLKQEYGLKGSVKKGTTYIYYKGEDDKIPIKNDKYIGKVTMTFDNAGDPISINKLWILGSLGKSEFSDHYTGKGRALSYKETVRLYDGEFKENNYKFIWSDDYNYSILNLKDSTSSNFTLDKNYRILKCVLKNKDVIDLTEETETIYKNDKILEIKTKATENTDGKTVVSYRIQVVQEYDNNGNPTVIYTYADIGKQKIEHVLYKEYTYY</sequence>
<dbReference type="PROSITE" id="PS51257">
    <property type="entry name" value="PROKAR_LIPOPROTEIN"/>
    <property type="match status" value="1"/>
</dbReference>
<evidence type="ECO:0000256" key="1">
    <source>
        <dbReference type="SAM" id="SignalP"/>
    </source>
</evidence>
<name>A0ABY5IP50_9FLAO</name>
<organism evidence="2 3">
    <name type="scientific">Flavobacterium cerinum</name>
    <dbReference type="NCBI Taxonomy" id="2502784"/>
    <lineage>
        <taxon>Bacteria</taxon>
        <taxon>Pseudomonadati</taxon>
        <taxon>Bacteroidota</taxon>
        <taxon>Flavobacteriia</taxon>
        <taxon>Flavobacteriales</taxon>
        <taxon>Flavobacteriaceae</taxon>
        <taxon>Flavobacterium</taxon>
    </lineage>
</organism>